<dbReference type="GO" id="GO:0046872">
    <property type="term" value="F:metal ion binding"/>
    <property type="evidence" value="ECO:0007669"/>
    <property type="project" value="UniProtKB-KW"/>
</dbReference>
<dbReference type="Proteomes" id="UP000070501">
    <property type="component" value="Unassembled WGS sequence"/>
</dbReference>
<dbReference type="SMART" id="SM00849">
    <property type="entry name" value="Lactamase_B"/>
    <property type="match status" value="1"/>
</dbReference>
<dbReference type="GO" id="GO:0016787">
    <property type="term" value="F:hydrolase activity"/>
    <property type="evidence" value="ECO:0007669"/>
    <property type="project" value="UniProtKB-KW"/>
</dbReference>
<evidence type="ECO:0000313" key="6">
    <source>
        <dbReference type="EMBL" id="KXJ87808.1"/>
    </source>
</evidence>
<dbReference type="EMBL" id="KQ964261">
    <property type="protein sequence ID" value="KXJ87808.1"/>
    <property type="molecule type" value="Genomic_DNA"/>
</dbReference>
<dbReference type="InParanoid" id="A0A136ISF5"/>
<keyword evidence="2" id="KW-0479">Metal-binding</keyword>
<proteinExistence type="inferred from homology"/>
<dbReference type="InterPro" id="IPR051013">
    <property type="entry name" value="MBL_superfamily_lactonases"/>
</dbReference>
<dbReference type="PANTHER" id="PTHR42978:SF4">
    <property type="entry name" value="METALLO-BETA-LACTAMASE DOMAIN-CONTAINING PROTEIN"/>
    <property type="match status" value="1"/>
</dbReference>
<dbReference type="InterPro" id="IPR001279">
    <property type="entry name" value="Metallo-B-lactamas"/>
</dbReference>
<name>A0A136ISF5_9PEZI</name>
<dbReference type="SUPFAM" id="SSF56281">
    <property type="entry name" value="Metallo-hydrolase/oxidoreductase"/>
    <property type="match status" value="1"/>
</dbReference>
<dbReference type="Gene3D" id="3.60.15.10">
    <property type="entry name" value="Ribonuclease Z/Hydroxyacylglutathione hydrolase-like"/>
    <property type="match status" value="1"/>
</dbReference>
<keyword evidence="7" id="KW-1185">Reference proteome</keyword>
<feature type="domain" description="Metallo-beta-lactamase" evidence="5">
    <location>
        <begin position="47"/>
        <end position="290"/>
    </location>
</feature>
<evidence type="ECO:0000256" key="2">
    <source>
        <dbReference type="ARBA" id="ARBA00022723"/>
    </source>
</evidence>
<dbReference type="PANTHER" id="PTHR42978">
    <property type="entry name" value="QUORUM-QUENCHING LACTONASE YTNP-RELATED-RELATED"/>
    <property type="match status" value="1"/>
</dbReference>
<dbReference type="OrthoDB" id="10250730at2759"/>
<keyword evidence="3" id="KW-0378">Hydrolase</keyword>
<protein>
    <submittedName>
        <fullName evidence="6">Beta-lactamase-like protein</fullName>
    </submittedName>
</protein>
<dbReference type="InterPro" id="IPR036866">
    <property type="entry name" value="RibonucZ/Hydroxyglut_hydro"/>
</dbReference>
<reference evidence="7" key="1">
    <citation type="submission" date="2016-02" db="EMBL/GenBank/DDBJ databases">
        <title>Draft genome sequence of Microdochium bolleyi, a fungal endophyte of beachgrass.</title>
        <authorList>
            <consortium name="DOE Joint Genome Institute"/>
            <person name="David A.S."/>
            <person name="May G."/>
            <person name="Haridas S."/>
            <person name="Lim J."/>
            <person name="Wang M."/>
            <person name="Labutti K."/>
            <person name="Lipzen A."/>
            <person name="Barry K."/>
            <person name="Grigoriev I.V."/>
        </authorList>
    </citation>
    <scope>NUCLEOTIDE SEQUENCE [LARGE SCALE GENOMIC DNA]</scope>
    <source>
        <strain evidence="7">J235TASD1</strain>
    </source>
</reference>
<evidence type="ECO:0000256" key="4">
    <source>
        <dbReference type="ARBA" id="ARBA00022833"/>
    </source>
</evidence>
<dbReference type="CDD" id="cd07730">
    <property type="entry name" value="metallo-hydrolase-like_MBL-fold"/>
    <property type="match status" value="1"/>
</dbReference>
<dbReference type="Pfam" id="PF00753">
    <property type="entry name" value="Lactamase_B"/>
    <property type="match status" value="1"/>
</dbReference>
<evidence type="ECO:0000259" key="5">
    <source>
        <dbReference type="SMART" id="SM00849"/>
    </source>
</evidence>
<comment type="similarity">
    <text evidence="1">Belongs to the metallo-beta-lactamase superfamily.</text>
</comment>
<sequence length="328" mass="36442">MTAMCDRTLRQSSGKGVRVQLLDGGSFSTSTSHLLHAGAAPDSFRLYDWCFYIYHEPSNRHVLWDLGCIQNYTPWVQLNMVWRASPVGPRKPIADQLAELGVDSRDIDTVIFSHAHWDHCRPISDEFPNATAYFGPGTNEFCSPGHLASGSGEPNPEVEWDGRYFGGPEHVTERWAELPSGGCWVSFASFDRALDFFGDGSLWIIDAPGHMPGNLCAAARLEGSGEWVILGSDCCHSQEILRGERHMATFQTETGETKAYLHKDLTAATDTLIRIREAQKRDGMHVALAHDASWMTGQGEKTDAVLMSLLHKNKKGEWLARVARGERP</sequence>
<organism evidence="6 7">
    <name type="scientific">Microdochium bolleyi</name>
    <dbReference type="NCBI Taxonomy" id="196109"/>
    <lineage>
        <taxon>Eukaryota</taxon>
        <taxon>Fungi</taxon>
        <taxon>Dikarya</taxon>
        <taxon>Ascomycota</taxon>
        <taxon>Pezizomycotina</taxon>
        <taxon>Sordariomycetes</taxon>
        <taxon>Xylariomycetidae</taxon>
        <taxon>Xylariales</taxon>
        <taxon>Microdochiaceae</taxon>
        <taxon>Microdochium</taxon>
    </lineage>
</organism>
<keyword evidence="4" id="KW-0862">Zinc</keyword>
<dbReference type="AlphaFoldDB" id="A0A136ISF5"/>
<dbReference type="STRING" id="196109.A0A136ISF5"/>
<evidence type="ECO:0000256" key="1">
    <source>
        <dbReference type="ARBA" id="ARBA00007749"/>
    </source>
</evidence>
<accession>A0A136ISF5</accession>
<evidence type="ECO:0000313" key="7">
    <source>
        <dbReference type="Proteomes" id="UP000070501"/>
    </source>
</evidence>
<evidence type="ECO:0000256" key="3">
    <source>
        <dbReference type="ARBA" id="ARBA00022801"/>
    </source>
</evidence>
<gene>
    <name evidence="6" type="ORF">Micbo1qcDRAFT_236318</name>
</gene>